<evidence type="ECO:0000313" key="6">
    <source>
        <dbReference type="RefSeq" id="XP_020097452.1"/>
    </source>
</evidence>
<dbReference type="Gramene" id="Aco010843.1.mrna1">
    <property type="protein sequence ID" value="Aco010843.1.mrna1"/>
    <property type="gene ID" value="Aco010843.1.path1"/>
</dbReference>
<evidence type="ECO:0000313" key="4">
    <source>
        <dbReference type="RefSeq" id="XP_020097450.1"/>
    </source>
</evidence>
<organism evidence="5">
    <name type="scientific">Ananas comosus</name>
    <name type="common">Pineapple</name>
    <name type="synonym">Ananas ananas</name>
    <dbReference type="NCBI Taxonomy" id="4615"/>
    <lineage>
        <taxon>Eukaryota</taxon>
        <taxon>Viridiplantae</taxon>
        <taxon>Streptophyta</taxon>
        <taxon>Embryophyta</taxon>
        <taxon>Tracheophyta</taxon>
        <taxon>Spermatophyta</taxon>
        <taxon>Magnoliopsida</taxon>
        <taxon>Liliopsida</taxon>
        <taxon>Poales</taxon>
        <taxon>Bromeliaceae</taxon>
        <taxon>Bromelioideae</taxon>
        <taxon>Ananas</taxon>
    </lineage>
</organism>
<name>A0A6P5FMB7_ANACO</name>
<evidence type="ECO:0000256" key="1">
    <source>
        <dbReference type="SAM" id="Coils"/>
    </source>
</evidence>
<dbReference type="Proteomes" id="UP000515123">
    <property type="component" value="Linkage group 10"/>
</dbReference>
<gene>
    <name evidence="3 4 5 6" type="primary">LOC109716425</name>
</gene>
<dbReference type="GO" id="GO:0080188">
    <property type="term" value="P:gene silencing by siRNA-directed DNA methylation"/>
    <property type="evidence" value="ECO:0007669"/>
    <property type="project" value="EnsemblPlants"/>
</dbReference>
<reference evidence="3 4" key="2">
    <citation type="submission" date="2025-04" db="UniProtKB">
        <authorList>
            <consortium name="RefSeq"/>
        </authorList>
    </citation>
    <scope>IDENTIFICATION</scope>
    <source>
        <tissue evidence="3 4">Leaf</tissue>
    </source>
</reference>
<proteinExistence type="predicted"/>
<dbReference type="GO" id="GO:0042803">
    <property type="term" value="F:protein homodimerization activity"/>
    <property type="evidence" value="ECO:0007669"/>
    <property type="project" value="EnsemblPlants"/>
</dbReference>
<evidence type="ECO:0000313" key="5">
    <source>
        <dbReference type="RefSeq" id="XP_020097451.1"/>
    </source>
</evidence>
<protein>
    <submittedName>
        <fullName evidence="3 4">Protein DEFECTIVE IN MERISTEM SILENCING 3-like</fullName>
    </submittedName>
</protein>
<keyword evidence="1" id="KW-0175">Coiled coil</keyword>
<dbReference type="RefSeq" id="XP_020097449.1">
    <property type="nucleotide sequence ID" value="XM_020241860.1"/>
</dbReference>
<dbReference type="AlphaFoldDB" id="A0A6P5FMB7"/>
<dbReference type="RefSeq" id="XP_020097452.1">
    <property type="nucleotide sequence ID" value="XM_020241863.1"/>
</dbReference>
<dbReference type="OrthoDB" id="10036779at2759"/>
<dbReference type="GO" id="GO:0000419">
    <property type="term" value="C:RNA polymerase V complex"/>
    <property type="evidence" value="ECO:0007669"/>
    <property type="project" value="EnsemblPlants"/>
</dbReference>
<keyword evidence="2" id="KW-1185">Reference proteome</keyword>
<dbReference type="PANTHER" id="PTHR33566:SF6">
    <property type="entry name" value="PROTEIN DEFECTIVE IN MERISTEM SILENCING 3"/>
    <property type="match status" value="1"/>
</dbReference>
<dbReference type="PANTHER" id="PTHR33566">
    <property type="entry name" value="EN/SPM-LIKE TRANSPOSON-RELATED"/>
    <property type="match status" value="1"/>
</dbReference>
<reference evidence="2" key="1">
    <citation type="journal article" date="2015" name="Nat. Genet.">
        <title>The pineapple genome and the evolution of CAM photosynthesis.</title>
        <authorList>
            <person name="Ming R."/>
            <person name="VanBuren R."/>
            <person name="Wai C.M."/>
            <person name="Tang H."/>
            <person name="Schatz M.C."/>
            <person name="Bowers J.E."/>
            <person name="Lyons E."/>
            <person name="Wang M.L."/>
            <person name="Chen J."/>
            <person name="Biggers E."/>
            <person name="Zhang J."/>
            <person name="Huang L."/>
            <person name="Zhang L."/>
            <person name="Miao W."/>
            <person name="Zhang J."/>
            <person name="Ye Z."/>
            <person name="Miao C."/>
            <person name="Lin Z."/>
            <person name="Wang H."/>
            <person name="Zhou H."/>
            <person name="Yim W.C."/>
            <person name="Priest H.D."/>
            <person name="Zheng C."/>
            <person name="Woodhouse M."/>
            <person name="Edger P.P."/>
            <person name="Guyot R."/>
            <person name="Guo H.B."/>
            <person name="Guo H."/>
            <person name="Zheng G."/>
            <person name="Singh R."/>
            <person name="Sharma A."/>
            <person name="Min X."/>
            <person name="Zheng Y."/>
            <person name="Lee H."/>
            <person name="Gurtowski J."/>
            <person name="Sedlazeck F.J."/>
            <person name="Harkess A."/>
            <person name="McKain M.R."/>
            <person name="Liao Z."/>
            <person name="Fang J."/>
            <person name="Liu J."/>
            <person name="Zhang X."/>
            <person name="Zhang Q."/>
            <person name="Hu W."/>
            <person name="Qin Y."/>
            <person name="Wang K."/>
            <person name="Chen L.Y."/>
            <person name="Shirley N."/>
            <person name="Lin Y.R."/>
            <person name="Liu L.Y."/>
            <person name="Hernandez A.G."/>
            <person name="Wright C.L."/>
            <person name="Bulone V."/>
            <person name="Tuskan G.A."/>
            <person name="Heath K."/>
            <person name="Zee F."/>
            <person name="Moore P.H."/>
            <person name="Sunkar R."/>
            <person name="Leebens-Mack J.H."/>
            <person name="Mockler T."/>
            <person name="Bennetzen J.L."/>
            <person name="Freeling M."/>
            <person name="Sankoff D."/>
            <person name="Paterson A.H."/>
            <person name="Zhu X."/>
            <person name="Yang X."/>
            <person name="Smith J.A."/>
            <person name="Cushman J.C."/>
            <person name="Paull R.E."/>
            <person name="Yu Q."/>
        </authorList>
    </citation>
    <scope>NUCLEOTIDE SEQUENCE [LARGE SCALE GENOMIC DNA]</scope>
    <source>
        <strain evidence="2">cv. F153</strain>
    </source>
</reference>
<feature type="coiled-coil region" evidence="1">
    <location>
        <begin position="14"/>
        <end position="48"/>
    </location>
</feature>
<dbReference type="RefSeq" id="XP_020097450.1">
    <property type="nucleotide sequence ID" value="XM_020241861.1"/>
</dbReference>
<accession>A0A6P5FMB7</accession>
<evidence type="ECO:0000313" key="2">
    <source>
        <dbReference type="Proteomes" id="UP000515123"/>
    </source>
</evidence>
<dbReference type="RefSeq" id="XP_020097451.1">
    <property type="nucleotide sequence ID" value="XM_020241862.1"/>
</dbReference>
<evidence type="ECO:0000313" key="3">
    <source>
        <dbReference type="RefSeq" id="XP_020097449.1"/>
    </source>
</evidence>
<dbReference type="GeneID" id="109716425"/>
<sequence>MEKTIKVETVESYSQKLEDDLKKMGLKIKHHEDNLKFLKSQINSIEESVIDMQVNLGQYYSSSTTGKSSNTSATETEQQTIQNILRQEKTAAGIVCQMKVRHGLQKSQVTKDVLGVVAILGKVHDDNLSRLFSEYLGLETVLAIVCKTYEGVKALEKYDKEGMIDTNAGLYGLGPPIGRLLNGRFLVLCLEKLRPFTGEFMPDDPQRKLCLLNPRLPDGKPPPGFVGFAVNMIHLDNIHLSCVTRSGHGLRETLFYSLFSHAQVYKTRTDMHHAIPCISDGAISLDGGILRKNGLHYLGSRKHVEVKFPLTHGISNIPANIVEIEEQMKLWNWREERLLEDMKREEALLNHAKNLFRLQSQELMDYLSQSALRQECACSVNRKQ</sequence>